<evidence type="ECO:0000256" key="3">
    <source>
        <dbReference type="ARBA" id="ARBA00022840"/>
    </source>
</evidence>
<dbReference type="PROSITE" id="PS50011">
    <property type="entry name" value="PROTEIN_KINASE_DOM"/>
    <property type="match status" value="1"/>
</dbReference>
<dbReference type="GO" id="GO:0004674">
    <property type="term" value="F:protein serine/threonine kinase activity"/>
    <property type="evidence" value="ECO:0007669"/>
    <property type="project" value="UniProtKB-KW"/>
</dbReference>
<organism evidence="5 6">
    <name type="scientific">Penicillium cataractarum</name>
    <dbReference type="NCBI Taxonomy" id="2100454"/>
    <lineage>
        <taxon>Eukaryota</taxon>
        <taxon>Fungi</taxon>
        <taxon>Dikarya</taxon>
        <taxon>Ascomycota</taxon>
        <taxon>Pezizomycotina</taxon>
        <taxon>Eurotiomycetes</taxon>
        <taxon>Eurotiomycetidae</taxon>
        <taxon>Eurotiales</taxon>
        <taxon>Aspergillaceae</taxon>
        <taxon>Penicillium</taxon>
    </lineage>
</organism>
<dbReference type="InterPro" id="IPR011009">
    <property type="entry name" value="Kinase-like_dom_sf"/>
</dbReference>
<protein>
    <submittedName>
        <fullName evidence="5">Protein kinase domain protein</fullName>
    </submittedName>
</protein>
<dbReference type="Pfam" id="PF00069">
    <property type="entry name" value="Pkinase"/>
    <property type="match status" value="1"/>
</dbReference>
<comment type="caution">
    <text evidence="5">The sequence shown here is derived from an EMBL/GenBank/DDBJ whole genome shotgun (WGS) entry which is preliminary data.</text>
</comment>
<dbReference type="SUPFAM" id="SSF56112">
    <property type="entry name" value="Protein kinase-like (PK-like)"/>
    <property type="match status" value="1"/>
</dbReference>
<keyword evidence="3" id="KW-0067">ATP-binding</keyword>
<evidence type="ECO:0000256" key="2">
    <source>
        <dbReference type="ARBA" id="ARBA00022741"/>
    </source>
</evidence>
<reference evidence="5" key="1">
    <citation type="submission" date="2022-11" db="EMBL/GenBank/DDBJ databases">
        <authorList>
            <person name="Petersen C."/>
        </authorList>
    </citation>
    <scope>NUCLEOTIDE SEQUENCE</scope>
    <source>
        <strain evidence="5">IBT 29864</strain>
    </source>
</reference>
<keyword evidence="6" id="KW-1185">Reference proteome</keyword>
<name>A0A9W9VTQ8_9EURO</name>
<reference evidence="5" key="2">
    <citation type="journal article" date="2023" name="IMA Fungus">
        <title>Comparative genomic study of the Penicillium genus elucidates a diverse pangenome and 15 lateral gene transfer events.</title>
        <authorList>
            <person name="Petersen C."/>
            <person name="Sorensen T."/>
            <person name="Nielsen M.R."/>
            <person name="Sondergaard T.E."/>
            <person name="Sorensen J.L."/>
            <person name="Fitzpatrick D.A."/>
            <person name="Frisvad J.C."/>
            <person name="Nielsen K.L."/>
        </authorList>
    </citation>
    <scope>NUCLEOTIDE SEQUENCE</scope>
    <source>
        <strain evidence="5">IBT 29864</strain>
    </source>
</reference>
<keyword evidence="5" id="KW-0418">Kinase</keyword>
<proteinExistence type="predicted"/>
<evidence type="ECO:0000256" key="1">
    <source>
        <dbReference type="ARBA" id="ARBA00022527"/>
    </source>
</evidence>
<dbReference type="InterPro" id="IPR050117">
    <property type="entry name" value="MAPK"/>
</dbReference>
<dbReference type="GO" id="GO:0005524">
    <property type="term" value="F:ATP binding"/>
    <property type="evidence" value="ECO:0007669"/>
    <property type="project" value="UniProtKB-KW"/>
</dbReference>
<dbReference type="OrthoDB" id="5979581at2759"/>
<feature type="domain" description="Protein kinase" evidence="4">
    <location>
        <begin position="1"/>
        <end position="281"/>
    </location>
</feature>
<evidence type="ECO:0000313" key="6">
    <source>
        <dbReference type="Proteomes" id="UP001147782"/>
    </source>
</evidence>
<dbReference type="Gene3D" id="1.10.510.10">
    <property type="entry name" value="Transferase(Phosphotransferase) domain 1"/>
    <property type="match status" value="1"/>
</dbReference>
<keyword evidence="2" id="KW-0547">Nucleotide-binding</keyword>
<evidence type="ECO:0000259" key="4">
    <source>
        <dbReference type="PROSITE" id="PS50011"/>
    </source>
</evidence>
<dbReference type="RefSeq" id="XP_056559914.1">
    <property type="nucleotide sequence ID" value="XM_056693185.1"/>
</dbReference>
<evidence type="ECO:0000313" key="5">
    <source>
        <dbReference type="EMBL" id="KAJ5389186.1"/>
    </source>
</evidence>
<dbReference type="EMBL" id="JAPZBS010000001">
    <property type="protein sequence ID" value="KAJ5389186.1"/>
    <property type="molecule type" value="Genomic_DNA"/>
</dbReference>
<gene>
    <name evidence="5" type="ORF">N7496_000254</name>
</gene>
<accession>A0A9W9VTQ8</accession>
<dbReference type="GeneID" id="81432362"/>
<dbReference type="InterPro" id="IPR000719">
    <property type="entry name" value="Prot_kinase_dom"/>
</dbReference>
<dbReference type="AlphaFoldDB" id="A0A9W9VTQ8"/>
<dbReference type="Proteomes" id="UP001147782">
    <property type="component" value="Unassembled WGS sequence"/>
</dbReference>
<keyword evidence="1" id="KW-0723">Serine/threonine-protein kinase</keyword>
<keyword evidence="5" id="KW-0808">Transferase</keyword>
<dbReference type="PANTHER" id="PTHR24055">
    <property type="entry name" value="MITOGEN-ACTIVATED PROTEIN KINASE"/>
    <property type="match status" value="1"/>
</dbReference>
<sequence>MSISDAKNGSWISLFRLEVARALAAQLAIAFQFILSQDFVHGDLHRGNVLLRLSREFDQLSTEKLYERYGEPIYERVNRLDGQELPSGVPRDGVLPVWLGEASEIVTLQEARILVSDFGEAFSPVQEQKFESHTPLLIRPPESRFEPTKPLTFSSDIWTLACTIWDIIAQRSLFEGFLTNEDGMTCQQIEALGRLPPEWREKWDACRDNTKHGEFKNRSTSPSQWWHDHFETSVQRPRIETGMAAIDSCERDAIFSMLRSMLSFRPEDRPSAQQVLESEWMIKWASPEYERIKVAHK</sequence>